<evidence type="ECO:0000313" key="9">
    <source>
        <dbReference type="Proteomes" id="UP000065495"/>
    </source>
</evidence>
<dbReference type="EMBL" id="AP012220">
    <property type="protein sequence ID" value="BAO42428.1"/>
    <property type="molecule type" value="Genomic_DNA"/>
</dbReference>
<dbReference type="KEGG" id="kmx:KLMA_80117"/>
<evidence type="ECO:0000313" key="8">
    <source>
        <dbReference type="EMBL" id="BAO42428.1"/>
    </source>
</evidence>
<dbReference type="GeneID" id="34718314"/>
<keyword evidence="7" id="KW-0812">Transmembrane</keyword>
<comment type="subcellular location">
    <subcellularLocation>
        <location evidence="1">Membrane</location>
        <topology evidence="1">Single-pass type II membrane protein</topology>
    </subcellularLocation>
</comment>
<evidence type="ECO:0000256" key="6">
    <source>
        <dbReference type="PIRSR" id="PIRSR018153-1"/>
    </source>
</evidence>
<dbReference type="SUPFAM" id="SSF53448">
    <property type="entry name" value="Nucleotide-diphospho-sugar transferases"/>
    <property type="match status" value="1"/>
</dbReference>
<accession>W0TH95</accession>
<dbReference type="VEuPathDB" id="FungiDB:KLMA_80117"/>
<dbReference type="GO" id="GO:0000026">
    <property type="term" value="F:alpha-1,2-mannosyltransferase activity"/>
    <property type="evidence" value="ECO:0007669"/>
    <property type="project" value="TreeGrafter"/>
</dbReference>
<keyword evidence="5" id="KW-0735">Signal-anchor</keyword>
<organism evidence="8 9">
    <name type="scientific">Kluyveromyces marxianus (strain DMKU3-1042 / BCC 29191 / NBRC 104275)</name>
    <name type="common">Yeast</name>
    <name type="synonym">Candida kefyr</name>
    <dbReference type="NCBI Taxonomy" id="1003335"/>
    <lineage>
        <taxon>Eukaryota</taxon>
        <taxon>Fungi</taxon>
        <taxon>Dikarya</taxon>
        <taxon>Ascomycota</taxon>
        <taxon>Saccharomycotina</taxon>
        <taxon>Saccharomycetes</taxon>
        <taxon>Saccharomycetales</taxon>
        <taxon>Saccharomycetaceae</taxon>
        <taxon>Kluyveromyces</taxon>
    </lineage>
</organism>
<dbReference type="GO" id="GO:0016020">
    <property type="term" value="C:membrane"/>
    <property type="evidence" value="ECO:0007669"/>
    <property type="project" value="UniProtKB-SubCell"/>
</dbReference>
<dbReference type="OrthoDB" id="439943at2759"/>
<keyword evidence="3 8" id="KW-0328">Glycosyltransferase</keyword>
<evidence type="ECO:0000256" key="3">
    <source>
        <dbReference type="ARBA" id="ARBA00022676"/>
    </source>
</evidence>
<evidence type="ECO:0000256" key="7">
    <source>
        <dbReference type="SAM" id="Phobius"/>
    </source>
</evidence>
<dbReference type="PIRSF" id="PIRSF018153">
    <property type="entry name" value="Glyco_trans_15"/>
    <property type="match status" value="1"/>
</dbReference>
<comment type="similarity">
    <text evidence="2">Belongs to the glycosyltransferase 15 family.</text>
</comment>
<evidence type="ECO:0000256" key="2">
    <source>
        <dbReference type="ARBA" id="ARBA00007677"/>
    </source>
</evidence>
<keyword evidence="4 8" id="KW-0808">Transferase</keyword>
<sequence length="529" mass="62039">MAAGADNSMNKNGLGLGFAKAKARIKAFALILARILVKILGLRTVQVLIGMLVLTGVVIQIVEMEDRAAGMNKAYFSPYNMASDIDRPFFEGCVDTEEYKRDPEYERQNATFVMLTRNEEIKGVVHTIRSVERHFNQWFEYPYVLLNDKPFTQEFQDQVRSLTNAQVTFGTVDESQWNFENEDTDEFREYVESQGDRGIMYGNMVSYHKMCRFYSGMFYKHPAVQQHEWYWRIEPDVEFFCDLTYDPFLEMKRSGKKYGFTMFIKELYWAVPNLFRATKAFIREREAQAQAQGQGNIKVGSLWKVFVKDYNVLPEDEYLNKFANYPAEAAEEIRHEDTIASLKQRWQRDGTIDDQLVEELLFRAQRKVPVIEDKFEQEEFNLCHFWSNFEIARVDVFDNDIYDAYFQYLDQWGGFWKERWGDAPVHSLGLGLTLDLQDVHYFRDIGYQHSTLFHCPFNKKGHQLPYKGTPDTRDTVFTNIFYRKSESSHTSDTGSGCRCRCPTGRDVEDNAFYCLVQWFDNVFPLPNNT</sequence>
<name>W0TH95_KLUMD</name>
<reference evidence="8 9" key="1">
    <citation type="journal article" date="2015" name="Biotechnol. Biofuels">
        <title>Genetic basis of the highly efficient yeast Kluyveromyces marxianus: complete genome sequence and transcriptome analyses.</title>
        <authorList>
            <person name="Lertwattanasakul N."/>
            <person name="Kosaka T."/>
            <person name="Hosoyama A."/>
            <person name="Suzuki Y."/>
            <person name="Rodrussamee N."/>
            <person name="Matsutani M."/>
            <person name="Murata M."/>
            <person name="Fujimoto N."/>
            <person name="Suprayogi"/>
            <person name="Tsuchikane K."/>
            <person name="Limtong S."/>
            <person name="Fujita N."/>
            <person name="Yamada M."/>
        </authorList>
    </citation>
    <scope>NUCLEOTIDE SEQUENCE [LARGE SCALE GENOMIC DNA]</scope>
    <source>
        <strain evidence="9">DMKU3-1042 / BCC 29191 / NBRC 104275</strain>
    </source>
</reference>
<dbReference type="GO" id="GO:0000032">
    <property type="term" value="P:cell wall mannoprotein biosynthetic process"/>
    <property type="evidence" value="ECO:0007669"/>
    <property type="project" value="TreeGrafter"/>
</dbReference>
<feature type="transmembrane region" description="Helical" evidence="7">
    <location>
        <begin position="40"/>
        <end position="62"/>
    </location>
</feature>
<evidence type="ECO:0000256" key="5">
    <source>
        <dbReference type="ARBA" id="ARBA00022968"/>
    </source>
</evidence>
<evidence type="ECO:0000256" key="4">
    <source>
        <dbReference type="ARBA" id="ARBA00022679"/>
    </source>
</evidence>
<dbReference type="GO" id="GO:0005794">
    <property type="term" value="C:Golgi apparatus"/>
    <property type="evidence" value="ECO:0007669"/>
    <property type="project" value="TreeGrafter"/>
</dbReference>
<proteinExistence type="inferred from homology"/>
<keyword evidence="7" id="KW-0472">Membrane</keyword>
<dbReference type="InterPro" id="IPR029044">
    <property type="entry name" value="Nucleotide-diphossugar_trans"/>
</dbReference>
<dbReference type="GO" id="GO:0006487">
    <property type="term" value="P:protein N-linked glycosylation"/>
    <property type="evidence" value="ECO:0007669"/>
    <property type="project" value="TreeGrafter"/>
</dbReference>
<protein>
    <submittedName>
        <fullName evidence="8">Probable mannosyltransferase KTR5</fullName>
    </submittedName>
</protein>
<keyword evidence="7" id="KW-1133">Transmembrane helix</keyword>
<dbReference type="RefSeq" id="XP_022678171.1">
    <property type="nucleotide sequence ID" value="XM_022821852.1"/>
</dbReference>
<dbReference type="AlphaFoldDB" id="W0TH95"/>
<dbReference type="Gene3D" id="3.90.550.10">
    <property type="entry name" value="Spore Coat Polysaccharide Biosynthesis Protein SpsA, Chain A"/>
    <property type="match status" value="1"/>
</dbReference>
<feature type="active site" description="Nucleophile" evidence="6">
    <location>
        <position position="390"/>
    </location>
</feature>
<dbReference type="Proteomes" id="UP000065495">
    <property type="component" value="Chromosome 8"/>
</dbReference>
<dbReference type="PANTHER" id="PTHR31121">
    <property type="entry name" value="ALPHA-1,2 MANNOSYLTRANSFERASE KTR1"/>
    <property type="match status" value="1"/>
</dbReference>
<evidence type="ECO:0000256" key="1">
    <source>
        <dbReference type="ARBA" id="ARBA00004606"/>
    </source>
</evidence>
<gene>
    <name evidence="8" type="primary">KTR5</name>
    <name evidence="8" type="ORF">KLMA_80117</name>
</gene>
<dbReference type="InterPro" id="IPR002685">
    <property type="entry name" value="Glyco_trans_15"/>
</dbReference>
<dbReference type="PANTHER" id="PTHR31121:SF2">
    <property type="entry name" value="MANNOSYLTRANSFERASE KTR5-RELATED"/>
    <property type="match status" value="1"/>
</dbReference>
<dbReference type="Pfam" id="PF01793">
    <property type="entry name" value="Glyco_transf_15"/>
    <property type="match status" value="2"/>
</dbReference>